<dbReference type="CDD" id="cd01852">
    <property type="entry name" value="AIG1"/>
    <property type="match status" value="1"/>
</dbReference>
<dbReference type="SUPFAM" id="SSF52540">
    <property type="entry name" value="P-loop containing nucleoside triphosphate hydrolases"/>
    <property type="match status" value="1"/>
</dbReference>
<dbReference type="InterPro" id="IPR045058">
    <property type="entry name" value="GIMA/IAN/Toc"/>
</dbReference>
<organism evidence="6 7">
    <name type="scientific">Menidia menidia</name>
    <name type="common">Atlantic silverside</name>
    <dbReference type="NCBI Taxonomy" id="238744"/>
    <lineage>
        <taxon>Eukaryota</taxon>
        <taxon>Metazoa</taxon>
        <taxon>Chordata</taxon>
        <taxon>Craniata</taxon>
        <taxon>Vertebrata</taxon>
        <taxon>Euteleostomi</taxon>
        <taxon>Actinopterygii</taxon>
        <taxon>Neopterygii</taxon>
        <taxon>Teleostei</taxon>
        <taxon>Neoteleostei</taxon>
        <taxon>Acanthomorphata</taxon>
        <taxon>Ovalentaria</taxon>
        <taxon>Atherinomorphae</taxon>
        <taxon>Atheriniformes</taxon>
        <taxon>Atherinopsidae</taxon>
        <taxon>Menidiinae</taxon>
        <taxon>Menidia</taxon>
    </lineage>
</organism>
<keyword evidence="4" id="KW-0175">Coiled coil</keyword>
<evidence type="ECO:0000313" key="6">
    <source>
        <dbReference type="EMBL" id="CAG6008063.1"/>
    </source>
</evidence>
<dbReference type="EMBL" id="CAJRST010037777">
    <property type="protein sequence ID" value="CAG6008063.1"/>
    <property type="molecule type" value="Genomic_DNA"/>
</dbReference>
<dbReference type="PANTHER" id="PTHR10903:SF180">
    <property type="entry name" value="GTPASE IMAP FAMILY MEMBER 7-LIKE"/>
    <property type="match status" value="1"/>
</dbReference>
<dbReference type="AlphaFoldDB" id="A0A8S4BLK0"/>
<evidence type="ECO:0000256" key="2">
    <source>
        <dbReference type="ARBA" id="ARBA00022741"/>
    </source>
</evidence>
<dbReference type="PROSITE" id="PS51720">
    <property type="entry name" value="G_AIG1"/>
    <property type="match status" value="1"/>
</dbReference>
<dbReference type="InterPro" id="IPR027417">
    <property type="entry name" value="P-loop_NTPase"/>
</dbReference>
<dbReference type="InterPro" id="IPR006703">
    <property type="entry name" value="G_AIG1"/>
</dbReference>
<dbReference type="PANTHER" id="PTHR10903">
    <property type="entry name" value="GTPASE, IMAP FAMILY MEMBER-RELATED"/>
    <property type="match status" value="1"/>
</dbReference>
<dbReference type="Pfam" id="PF04548">
    <property type="entry name" value="AIG1"/>
    <property type="match status" value="1"/>
</dbReference>
<dbReference type="Proteomes" id="UP000677803">
    <property type="component" value="Unassembled WGS sequence"/>
</dbReference>
<dbReference type="FunFam" id="3.40.50.300:FF:000366">
    <property type="entry name" value="GTPase, IMAP family member 2"/>
    <property type="match status" value="1"/>
</dbReference>
<evidence type="ECO:0000256" key="1">
    <source>
        <dbReference type="ARBA" id="ARBA00008535"/>
    </source>
</evidence>
<sequence>MAESGGSAKPKGRRGSIDRLPPVFRLVLVGKTGAGKSSSGNTILGRVEFHAEISQSSVTRQCCKRRGTVSNRELVLVDTPGLFDTALPEHVVNREIAKCINMSAPGPHAILLVIKAGRFTSEDLDAVMKVEEIFGEDAWRYTIILFTHDESEADVQTQLLAAGSRLQEILRRVGDRYHFLNNSQANDRGQVLELLEKVEKMVASNGGGCYTNPTYLQVVEMLEKREVELRELYQKKLEEQIQTVESKYKRQLTEAQRERQQVEKRLQEELAEVKRYYRALESGARLVIENTVESDSMENIVKHHKTLKLTLTS</sequence>
<accession>A0A8S4BLK0</accession>
<keyword evidence="7" id="KW-1185">Reference proteome</keyword>
<evidence type="ECO:0000256" key="4">
    <source>
        <dbReference type="SAM" id="Coils"/>
    </source>
</evidence>
<dbReference type="Gene3D" id="3.40.50.300">
    <property type="entry name" value="P-loop containing nucleotide triphosphate hydrolases"/>
    <property type="match status" value="1"/>
</dbReference>
<gene>
    <name evidence="6" type="ORF">MMEN_LOCUS18839</name>
</gene>
<dbReference type="OrthoDB" id="8954335at2759"/>
<keyword evidence="3" id="KW-0342">GTP-binding</keyword>
<comment type="caution">
    <text evidence="6">The sequence shown here is derived from an EMBL/GenBank/DDBJ whole genome shotgun (WGS) entry which is preliminary data.</text>
</comment>
<feature type="coiled-coil region" evidence="4">
    <location>
        <begin position="219"/>
        <end position="279"/>
    </location>
</feature>
<dbReference type="GO" id="GO:0005525">
    <property type="term" value="F:GTP binding"/>
    <property type="evidence" value="ECO:0007669"/>
    <property type="project" value="UniProtKB-KW"/>
</dbReference>
<evidence type="ECO:0000256" key="3">
    <source>
        <dbReference type="ARBA" id="ARBA00023134"/>
    </source>
</evidence>
<name>A0A8S4BLK0_9TELE</name>
<evidence type="ECO:0000313" key="7">
    <source>
        <dbReference type="Proteomes" id="UP000677803"/>
    </source>
</evidence>
<protein>
    <submittedName>
        <fullName evidence="6">(Atlantic silverside) hypothetical protein</fullName>
    </submittedName>
</protein>
<proteinExistence type="inferred from homology"/>
<comment type="similarity">
    <text evidence="1">Belongs to the TRAFAC class TrmE-Era-EngA-EngB-Septin-like GTPase superfamily. AIG1/Toc34/Toc159-like paraseptin GTPase family. IAN subfamily.</text>
</comment>
<evidence type="ECO:0000259" key="5">
    <source>
        <dbReference type="PROSITE" id="PS51720"/>
    </source>
</evidence>
<feature type="domain" description="AIG1-type G" evidence="5">
    <location>
        <begin position="21"/>
        <end position="219"/>
    </location>
</feature>
<keyword evidence="2" id="KW-0547">Nucleotide-binding</keyword>
<reference evidence="6" key="1">
    <citation type="submission" date="2021-05" db="EMBL/GenBank/DDBJ databases">
        <authorList>
            <person name="Tigano A."/>
        </authorList>
    </citation>
    <scope>NUCLEOTIDE SEQUENCE</scope>
</reference>